<dbReference type="PIRSF" id="PIRSF000094">
    <property type="entry name" value="Enoyl-ACP_rdct"/>
    <property type="match status" value="1"/>
</dbReference>
<comment type="catalytic activity">
    <reaction evidence="8">
        <text>a 2,3-saturated acyl-[ACP] + NAD(+) = a (2E)-enoyl-[ACP] + NADH + H(+)</text>
        <dbReference type="Rhea" id="RHEA:10240"/>
        <dbReference type="Rhea" id="RHEA-COMP:9925"/>
        <dbReference type="Rhea" id="RHEA-COMP:9926"/>
        <dbReference type="ChEBI" id="CHEBI:15378"/>
        <dbReference type="ChEBI" id="CHEBI:57540"/>
        <dbReference type="ChEBI" id="CHEBI:57945"/>
        <dbReference type="ChEBI" id="CHEBI:78784"/>
        <dbReference type="ChEBI" id="CHEBI:78785"/>
        <dbReference type="EC" id="1.3.1.9"/>
    </reaction>
</comment>
<dbReference type="Pfam" id="PF13561">
    <property type="entry name" value="adh_short_C2"/>
    <property type="match status" value="1"/>
</dbReference>
<protein>
    <recommendedName>
        <fullName evidence="8">Enoyl-[acyl-carrier-protein] reductase [NADH]</fullName>
        <ecNumber evidence="8">1.3.1.9</ecNumber>
    </recommendedName>
</protein>
<accession>A0ABW4RUS4</accession>
<keyword evidence="7 8" id="KW-0275">Fatty acid biosynthesis</keyword>
<comment type="similarity">
    <text evidence="2 8">Belongs to the short-chain dehydrogenases/reductases (SDR) family. FabI subfamily.</text>
</comment>
<dbReference type="SUPFAM" id="SSF51735">
    <property type="entry name" value="NAD(P)-binding Rossmann-fold domains"/>
    <property type="match status" value="1"/>
</dbReference>
<dbReference type="GO" id="GO:0004318">
    <property type="term" value="F:enoyl-[acyl-carrier-protein] reductase (NADH) activity"/>
    <property type="evidence" value="ECO:0007669"/>
    <property type="project" value="UniProtKB-EC"/>
</dbReference>
<evidence type="ECO:0000256" key="4">
    <source>
        <dbReference type="ARBA" id="ARBA00022832"/>
    </source>
</evidence>
<dbReference type="InterPro" id="IPR014358">
    <property type="entry name" value="Enoyl-ACP_Rdtase_NADH"/>
</dbReference>
<keyword evidence="5 8" id="KW-0560">Oxidoreductase</keyword>
<name>A0ABW4RUS4_9ACTN</name>
<dbReference type="InterPro" id="IPR036291">
    <property type="entry name" value="NAD(P)-bd_dom_sf"/>
</dbReference>
<evidence type="ECO:0000256" key="6">
    <source>
        <dbReference type="ARBA" id="ARBA00023098"/>
    </source>
</evidence>
<evidence type="ECO:0000256" key="1">
    <source>
        <dbReference type="ARBA" id="ARBA00005189"/>
    </source>
</evidence>
<dbReference type="PANTHER" id="PTHR43159:SF2">
    <property type="entry name" value="ENOYL-[ACYL-CARRIER-PROTEIN] REDUCTASE [NADH], CHLOROPLASTIC"/>
    <property type="match status" value="1"/>
</dbReference>
<evidence type="ECO:0000256" key="3">
    <source>
        <dbReference type="ARBA" id="ARBA00022516"/>
    </source>
</evidence>
<keyword evidence="10" id="KW-1185">Reference proteome</keyword>
<dbReference type="InterPro" id="IPR002347">
    <property type="entry name" value="SDR_fam"/>
</dbReference>
<keyword evidence="6" id="KW-0443">Lipid metabolism</keyword>
<sequence>MGILEGKSILVTGVTHNTSIAYQVAKIAQEQGATVVVSNFGRAMSLTNRVVRSLDPAPAVIELNVTDEQQLAGLADQLRELGIERLDGVVHSIAYANPETALGGGFLTTPWSDVGDAVQISAYSLVSLTMACKPLFGDEASVVGLTFDARVSWPTYDWMGVAKAALESTTRYLARFLGPEGVRANVVAAGPLDTIAKKAIPGSGTFNDLWEQRAPLGWDTTDAVPTAKAVVALLSDWFPKTTGEMVHVDGGVHSMGG</sequence>
<dbReference type="PANTHER" id="PTHR43159">
    <property type="entry name" value="ENOYL-[ACYL-CARRIER-PROTEIN] REDUCTASE"/>
    <property type="match status" value="1"/>
</dbReference>
<comment type="pathway">
    <text evidence="1">Lipid metabolism.</text>
</comment>
<proteinExistence type="inferred from homology"/>
<evidence type="ECO:0000313" key="10">
    <source>
        <dbReference type="Proteomes" id="UP001597326"/>
    </source>
</evidence>
<reference evidence="10" key="1">
    <citation type="journal article" date="2019" name="Int. J. Syst. Evol. Microbiol.">
        <title>The Global Catalogue of Microorganisms (GCM) 10K type strain sequencing project: providing services to taxonomists for standard genome sequencing and annotation.</title>
        <authorList>
            <consortium name="The Broad Institute Genomics Platform"/>
            <consortium name="The Broad Institute Genome Sequencing Center for Infectious Disease"/>
            <person name="Wu L."/>
            <person name="Ma J."/>
        </authorList>
    </citation>
    <scope>NUCLEOTIDE SEQUENCE [LARGE SCALE GENOMIC DNA]</scope>
    <source>
        <strain evidence="10">CAIM 431</strain>
    </source>
</reference>
<gene>
    <name evidence="9" type="primary">fabI</name>
    <name evidence="9" type="ORF">ACFSCS_04470</name>
</gene>
<dbReference type="NCBIfam" id="NF005908">
    <property type="entry name" value="PRK07889.1"/>
    <property type="match status" value="1"/>
</dbReference>
<dbReference type="Gene3D" id="3.40.50.720">
    <property type="entry name" value="NAD(P)-binding Rossmann-like Domain"/>
    <property type="match status" value="1"/>
</dbReference>
<comment type="caution">
    <text evidence="9">The sequence shown here is derived from an EMBL/GenBank/DDBJ whole genome shotgun (WGS) entry which is preliminary data.</text>
</comment>
<dbReference type="EMBL" id="JBHUFZ010000010">
    <property type="protein sequence ID" value="MFD1889444.1"/>
    <property type="molecule type" value="Genomic_DNA"/>
</dbReference>
<dbReference type="Proteomes" id="UP001597326">
    <property type="component" value="Unassembled WGS sequence"/>
</dbReference>
<dbReference type="EC" id="1.3.1.9" evidence="8"/>
<evidence type="ECO:0000256" key="2">
    <source>
        <dbReference type="ARBA" id="ARBA00009233"/>
    </source>
</evidence>
<keyword evidence="4" id="KW-0276">Fatty acid metabolism</keyword>
<evidence type="ECO:0000256" key="8">
    <source>
        <dbReference type="PIRNR" id="PIRNR000094"/>
    </source>
</evidence>
<evidence type="ECO:0000256" key="7">
    <source>
        <dbReference type="ARBA" id="ARBA00023160"/>
    </source>
</evidence>
<keyword evidence="3 8" id="KW-0444">Lipid biosynthesis</keyword>
<keyword evidence="8" id="KW-0520">NAD</keyword>
<organism evidence="9 10">
    <name type="scientific">Luteococcus peritonei</name>
    <dbReference type="NCBI Taxonomy" id="88874"/>
    <lineage>
        <taxon>Bacteria</taxon>
        <taxon>Bacillati</taxon>
        <taxon>Actinomycetota</taxon>
        <taxon>Actinomycetes</taxon>
        <taxon>Propionibacteriales</taxon>
        <taxon>Propionibacteriaceae</taxon>
        <taxon>Luteococcus</taxon>
    </lineage>
</organism>
<dbReference type="RefSeq" id="WP_343872454.1">
    <property type="nucleotide sequence ID" value="NZ_BAAAIX010000008.1"/>
</dbReference>
<evidence type="ECO:0000256" key="5">
    <source>
        <dbReference type="ARBA" id="ARBA00023002"/>
    </source>
</evidence>
<evidence type="ECO:0000313" key="9">
    <source>
        <dbReference type="EMBL" id="MFD1889444.1"/>
    </source>
</evidence>